<feature type="compositionally biased region" description="Basic and acidic residues" evidence="1">
    <location>
        <begin position="19"/>
        <end position="29"/>
    </location>
</feature>
<sequence>MNTYSPTAPSHNPQPVLPRTEEPNAEQRRRAVRAIASASSDAADCADLLDALGLRPEEGRSIPSQRQ</sequence>
<dbReference type="AlphaFoldDB" id="A0A934QRB7"/>
<accession>A0A934QRB7</accession>
<dbReference type="Proteomes" id="UP000635245">
    <property type="component" value="Unassembled WGS sequence"/>
</dbReference>
<organism evidence="2 3">
    <name type="scientific">Prauserella cavernicola</name>
    <dbReference type="NCBI Taxonomy" id="2800127"/>
    <lineage>
        <taxon>Bacteria</taxon>
        <taxon>Bacillati</taxon>
        <taxon>Actinomycetota</taxon>
        <taxon>Actinomycetes</taxon>
        <taxon>Pseudonocardiales</taxon>
        <taxon>Pseudonocardiaceae</taxon>
        <taxon>Prauserella</taxon>
    </lineage>
</organism>
<dbReference type="EMBL" id="JAENJH010000002">
    <property type="protein sequence ID" value="MBK1784264.1"/>
    <property type="molecule type" value="Genomic_DNA"/>
</dbReference>
<comment type="caution">
    <text evidence="2">The sequence shown here is derived from an EMBL/GenBank/DDBJ whole genome shotgun (WGS) entry which is preliminary data.</text>
</comment>
<proteinExistence type="predicted"/>
<dbReference type="RefSeq" id="WP_200316509.1">
    <property type="nucleotide sequence ID" value="NZ_JAENJH010000002.1"/>
</dbReference>
<keyword evidence="3" id="KW-1185">Reference proteome</keyword>
<gene>
    <name evidence="2" type="ORF">JHE00_07970</name>
</gene>
<evidence type="ECO:0000256" key="1">
    <source>
        <dbReference type="SAM" id="MobiDB-lite"/>
    </source>
</evidence>
<evidence type="ECO:0000313" key="2">
    <source>
        <dbReference type="EMBL" id="MBK1784264.1"/>
    </source>
</evidence>
<feature type="compositionally biased region" description="Polar residues" evidence="1">
    <location>
        <begin position="1"/>
        <end position="13"/>
    </location>
</feature>
<name>A0A934QRB7_9PSEU</name>
<feature type="region of interest" description="Disordered" evidence="1">
    <location>
        <begin position="1"/>
        <end position="41"/>
    </location>
</feature>
<protein>
    <submittedName>
        <fullName evidence="2">Uncharacterized protein</fullName>
    </submittedName>
</protein>
<evidence type="ECO:0000313" key="3">
    <source>
        <dbReference type="Proteomes" id="UP000635245"/>
    </source>
</evidence>
<reference evidence="2" key="1">
    <citation type="submission" date="2020-12" db="EMBL/GenBank/DDBJ databases">
        <title>Prauserella sp. ASG 168, a novel actinomycete isolated from cave rock.</title>
        <authorList>
            <person name="Suriyachadkun C."/>
        </authorList>
    </citation>
    <scope>NUCLEOTIDE SEQUENCE</scope>
    <source>
        <strain evidence="2">ASG 168</strain>
    </source>
</reference>